<proteinExistence type="predicted"/>
<protein>
    <submittedName>
        <fullName evidence="3">YafY family transcriptional regulator</fullName>
    </submittedName>
</protein>
<dbReference type="PANTHER" id="PTHR34580">
    <property type="match status" value="1"/>
</dbReference>
<evidence type="ECO:0000313" key="3">
    <source>
        <dbReference type="EMBL" id="RLQ96883.1"/>
    </source>
</evidence>
<dbReference type="InterPro" id="IPR013196">
    <property type="entry name" value="HTH_11"/>
</dbReference>
<evidence type="ECO:0000259" key="2">
    <source>
        <dbReference type="Pfam" id="PF13280"/>
    </source>
</evidence>
<dbReference type="InterPro" id="IPR036390">
    <property type="entry name" value="WH_DNA-bd_sf"/>
</dbReference>
<dbReference type="OrthoDB" id="9767131at2"/>
<accession>A0A3L7K1C4</accession>
<gene>
    <name evidence="3" type="ORF">D9X91_05885</name>
</gene>
<sequence length="323" mass="37676">MSKSDNMLSILWLLKTRKRMTAKELSEELEIHIRTIYRYIDALSASGVPIIAEAGHNGGYSLLDHSIEAPLFFNLEEQKALIHAASFAKEAGYPFGKELEAAVSKLKLYTNESQRTRIDRHINGFEVISTSHSHQLENFLKELEQAMVRNHTLTMVYQKGEKDTRTSRNIDPYGLVHWKNKWYVVAYCHYRNQPRSFRVDRIKELTNTDAVFETPVDFSPREFFMKWMLPDPCEQEEKVLIHLHGREQAIADLCQHWFIGRVVKDCTDKDLYLEVSEKEAISYLPYIFISYGQSIEVRKPSFLKNKMISVIQDLLNHHQNGDH</sequence>
<organism evidence="3 4">
    <name type="scientific">Falsibacillus albus</name>
    <dbReference type="NCBI Taxonomy" id="2478915"/>
    <lineage>
        <taxon>Bacteria</taxon>
        <taxon>Bacillati</taxon>
        <taxon>Bacillota</taxon>
        <taxon>Bacilli</taxon>
        <taxon>Bacillales</taxon>
        <taxon>Bacillaceae</taxon>
        <taxon>Falsibacillus</taxon>
    </lineage>
</organism>
<dbReference type="InterPro" id="IPR036388">
    <property type="entry name" value="WH-like_DNA-bd_sf"/>
</dbReference>
<comment type="caution">
    <text evidence="3">The sequence shown here is derived from an EMBL/GenBank/DDBJ whole genome shotgun (WGS) entry which is preliminary data.</text>
</comment>
<dbReference type="InterPro" id="IPR051534">
    <property type="entry name" value="CBASS_pafABC_assoc_protein"/>
</dbReference>
<name>A0A3L7K1C4_9BACI</name>
<dbReference type="InterPro" id="IPR026881">
    <property type="entry name" value="WYL_dom"/>
</dbReference>
<dbReference type="PANTHER" id="PTHR34580:SF3">
    <property type="entry name" value="PROTEIN PAFB"/>
    <property type="match status" value="1"/>
</dbReference>
<feature type="domain" description="WYL" evidence="2">
    <location>
        <begin position="139"/>
        <end position="206"/>
    </location>
</feature>
<evidence type="ECO:0000313" key="4">
    <source>
        <dbReference type="Proteomes" id="UP000276770"/>
    </source>
</evidence>
<reference evidence="3 4" key="1">
    <citation type="submission" date="2018-10" db="EMBL/GenBank/DDBJ databases">
        <title>Falsibacillus sp. genome draft.</title>
        <authorList>
            <person name="Shi S."/>
        </authorList>
    </citation>
    <scope>NUCLEOTIDE SEQUENCE [LARGE SCALE GENOMIC DNA]</scope>
    <source>
        <strain evidence="3 4">GY 10110</strain>
    </source>
</reference>
<dbReference type="EMBL" id="RCVZ01000003">
    <property type="protein sequence ID" value="RLQ96883.1"/>
    <property type="molecule type" value="Genomic_DNA"/>
</dbReference>
<dbReference type="Pfam" id="PF13280">
    <property type="entry name" value="WYL"/>
    <property type="match status" value="1"/>
</dbReference>
<dbReference type="AlphaFoldDB" id="A0A3L7K1C4"/>
<dbReference type="Pfam" id="PF08279">
    <property type="entry name" value="HTH_11"/>
    <property type="match status" value="1"/>
</dbReference>
<dbReference type="SUPFAM" id="SSF46785">
    <property type="entry name" value="Winged helix' DNA-binding domain"/>
    <property type="match status" value="1"/>
</dbReference>
<evidence type="ECO:0000259" key="1">
    <source>
        <dbReference type="Pfam" id="PF08279"/>
    </source>
</evidence>
<dbReference type="Proteomes" id="UP000276770">
    <property type="component" value="Unassembled WGS sequence"/>
</dbReference>
<dbReference type="Gene3D" id="1.10.10.10">
    <property type="entry name" value="Winged helix-like DNA-binding domain superfamily/Winged helix DNA-binding domain"/>
    <property type="match status" value="1"/>
</dbReference>
<dbReference type="RefSeq" id="WP_121679904.1">
    <property type="nucleotide sequence ID" value="NZ_RCVZ01000003.1"/>
</dbReference>
<dbReference type="PROSITE" id="PS52050">
    <property type="entry name" value="WYL"/>
    <property type="match status" value="1"/>
</dbReference>
<keyword evidence="4" id="KW-1185">Reference proteome</keyword>
<feature type="domain" description="Helix-turn-helix type 11" evidence="1">
    <location>
        <begin position="8"/>
        <end position="60"/>
    </location>
</feature>